<proteinExistence type="predicted"/>
<dbReference type="PANTHER" id="PTHR34989:SF1">
    <property type="entry name" value="PROTEIN HDED"/>
    <property type="match status" value="1"/>
</dbReference>
<gene>
    <name evidence="2" type="ORF">H9862_07400</name>
</gene>
<dbReference type="EMBL" id="DXFQ01000138">
    <property type="protein sequence ID" value="HIX20408.1"/>
    <property type="molecule type" value="Genomic_DNA"/>
</dbReference>
<feature type="transmembrane region" description="Helical" evidence="1">
    <location>
        <begin position="37"/>
        <end position="57"/>
    </location>
</feature>
<keyword evidence="1" id="KW-0472">Membrane</keyword>
<evidence type="ECO:0000313" key="2">
    <source>
        <dbReference type="EMBL" id="HIX20408.1"/>
    </source>
</evidence>
<dbReference type="AlphaFoldDB" id="A0A9D2AIG6"/>
<feature type="transmembrane region" description="Helical" evidence="1">
    <location>
        <begin position="69"/>
        <end position="89"/>
    </location>
</feature>
<comment type="caution">
    <text evidence="2">The sequence shown here is derived from an EMBL/GenBank/DDBJ whole genome shotgun (WGS) entry which is preliminary data.</text>
</comment>
<reference evidence="2" key="2">
    <citation type="submission" date="2021-04" db="EMBL/GenBank/DDBJ databases">
        <authorList>
            <person name="Gilroy R."/>
        </authorList>
    </citation>
    <scope>NUCLEOTIDE SEQUENCE</scope>
    <source>
        <strain evidence="2">14975</strain>
    </source>
</reference>
<keyword evidence="1" id="KW-0812">Transmembrane</keyword>
<dbReference type="InterPro" id="IPR005325">
    <property type="entry name" value="DUF308_memb"/>
</dbReference>
<organism evidence="2 3">
    <name type="scientific">Candidatus Akkermansia intestinigallinarum</name>
    <dbReference type="NCBI Taxonomy" id="2838431"/>
    <lineage>
        <taxon>Bacteria</taxon>
        <taxon>Pseudomonadati</taxon>
        <taxon>Verrucomicrobiota</taxon>
        <taxon>Verrucomicrobiia</taxon>
        <taxon>Verrucomicrobiales</taxon>
        <taxon>Akkermansiaceae</taxon>
        <taxon>Akkermansia</taxon>
    </lineage>
</organism>
<dbReference type="Proteomes" id="UP000823964">
    <property type="component" value="Unassembled WGS sequence"/>
</dbReference>
<reference evidence="2" key="1">
    <citation type="journal article" date="2021" name="PeerJ">
        <title>Extensive microbial diversity within the chicken gut microbiome revealed by metagenomics and culture.</title>
        <authorList>
            <person name="Gilroy R."/>
            <person name="Ravi A."/>
            <person name="Getino M."/>
            <person name="Pursley I."/>
            <person name="Horton D.L."/>
            <person name="Alikhan N.F."/>
            <person name="Baker D."/>
            <person name="Gharbi K."/>
            <person name="Hall N."/>
            <person name="Watson M."/>
            <person name="Adriaenssens E.M."/>
            <person name="Foster-Nyarko E."/>
            <person name="Jarju S."/>
            <person name="Secka A."/>
            <person name="Antonio M."/>
            <person name="Oren A."/>
            <person name="Chaudhuri R.R."/>
            <person name="La Ragione R."/>
            <person name="Hildebrand F."/>
            <person name="Pallen M.J."/>
        </authorList>
    </citation>
    <scope>NUCLEOTIDE SEQUENCE</scope>
    <source>
        <strain evidence="2">14975</strain>
    </source>
</reference>
<protein>
    <submittedName>
        <fullName evidence="2">DUF308 domain-containing protein</fullName>
    </submittedName>
</protein>
<dbReference type="GO" id="GO:0005886">
    <property type="term" value="C:plasma membrane"/>
    <property type="evidence" value="ECO:0007669"/>
    <property type="project" value="TreeGrafter"/>
</dbReference>
<dbReference type="InterPro" id="IPR052712">
    <property type="entry name" value="Acid_resist_chaperone_HdeD"/>
</dbReference>
<feature type="transmembrane region" description="Helical" evidence="1">
    <location>
        <begin position="128"/>
        <end position="145"/>
    </location>
</feature>
<feature type="transmembrane region" description="Helical" evidence="1">
    <location>
        <begin position="12"/>
        <end position="31"/>
    </location>
</feature>
<feature type="transmembrane region" description="Helical" evidence="1">
    <location>
        <begin position="95"/>
        <end position="116"/>
    </location>
</feature>
<dbReference type="Pfam" id="PF03729">
    <property type="entry name" value="DUF308"/>
    <property type="match status" value="2"/>
</dbReference>
<sequence length="193" mass="21198">MSEKCCCLRRFCTNPWVMGIMAMLELFLGFILLSFPFLLGASAVWVGGFVLMAVGLMRLIQVFRPGSRLWNLLAGIVYLILGWSMVSMTVPSLELWTLVIGLALLIGGIIRFIVAIAMRRSAGSPWRFFNAVVSIALGLMVIWGWPGSSLWLIGTLIAVEMIFSGWTLFFLALSSRSGSCGIGRSESHGDRPS</sequence>
<evidence type="ECO:0000313" key="3">
    <source>
        <dbReference type="Proteomes" id="UP000823964"/>
    </source>
</evidence>
<evidence type="ECO:0000256" key="1">
    <source>
        <dbReference type="SAM" id="Phobius"/>
    </source>
</evidence>
<keyword evidence="1" id="KW-1133">Transmembrane helix</keyword>
<dbReference type="PANTHER" id="PTHR34989">
    <property type="entry name" value="PROTEIN HDED"/>
    <property type="match status" value="1"/>
</dbReference>
<accession>A0A9D2AIG6</accession>
<name>A0A9D2AIG6_9BACT</name>
<feature type="transmembrane region" description="Helical" evidence="1">
    <location>
        <begin position="151"/>
        <end position="173"/>
    </location>
</feature>